<evidence type="ECO:0000259" key="14">
    <source>
        <dbReference type="PROSITE" id="PS50885"/>
    </source>
</evidence>
<keyword evidence="9" id="KW-0067">ATP-binding</keyword>
<keyword evidence="8 15" id="KW-0418">Kinase</keyword>
<dbReference type="InterPro" id="IPR003661">
    <property type="entry name" value="HisK_dim/P_dom"/>
</dbReference>
<dbReference type="PANTHER" id="PTHR43711:SF1">
    <property type="entry name" value="HISTIDINE KINASE 1"/>
    <property type="match status" value="1"/>
</dbReference>
<dbReference type="InterPro" id="IPR004358">
    <property type="entry name" value="Sig_transdc_His_kin-like_C"/>
</dbReference>
<dbReference type="SUPFAM" id="SSF158472">
    <property type="entry name" value="HAMP domain-like"/>
    <property type="match status" value="1"/>
</dbReference>
<comment type="caution">
    <text evidence="15">The sequence shown here is derived from an EMBL/GenBank/DDBJ whole genome shotgun (WGS) entry which is preliminary data.</text>
</comment>
<dbReference type="CDD" id="cd00082">
    <property type="entry name" value="HisKA"/>
    <property type="match status" value="1"/>
</dbReference>
<dbReference type="EMBL" id="NMUQ01000002">
    <property type="protein sequence ID" value="OXM13959.1"/>
    <property type="molecule type" value="Genomic_DNA"/>
</dbReference>
<evidence type="ECO:0000256" key="11">
    <source>
        <dbReference type="ARBA" id="ARBA00023136"/>
    </source>
</evidence>
<organism evidence="15 16">
    <name type="scientific">Paenibacillus herberti</name>
    <dbReference type="NCBI Taxonomy" id="1619309"/>
    <lineage>
        <taxon>Bacteria</taxon>
        <taxon>Bacillati</taxon>
        <taxon>Bacillota</taxon>
        <taxon>Bacilli</taxon>
        <taxon>Bacillales</taxon>
        <taxon>Paenibacillaceae</taxon>
        <taxon>Paenibacillus</taxon>
    </lineage>
</organism>
<keyword evidence="12" id="KW-0812">Transmembrane</keyword>
<dbReference type="SMART" id="SM00388">
    <property type="entry name" value="HisKA"/>
    <property type="match status" value="1"/>
</dbReference>
<dbReference type="PANTHER" id="PTHR43711">
    <property type="entry name" value="TWO-COMPONENT HISTIDINE KINASE"/>
    <property type="match status" value="1"/>
</dbReference>
<keyword evidence="12" id="KW-1133">Transmembrane helix</keyword>
<keyword evidence="11 12" id="KW-0472">Membrane</keyword>
<feature type="domain" description="HAMP" evidence="14">
    <location>
        <begin position="200"/>
        <end position="253"/>
    </location>
</feature>
<sequence>MGLRLPMVQRRDAMKSLRTKMVFSYLLLIMLTVIVIGGMFLTLILNYYYGSASSAMKQRVVTSMSLHARSMQWMGLNERASYMLQNMAESNARIQLLQPDGRMIMDSDGFSDSRTIRTPDVVNAAEGDSAAWYGNDDATGESIVAASAPLLREGRIISIVRYSASLKEVDKMVSLLVRFTLIAAAAVILLFLMLSMWMANRIVRPLRDLTRRARHMADGDWERGMSGSGGRDEIGQLSDTLHTLAVELNKREKLKNDFISSVSHELRTPLTAIKGWSETLASPESRQEEVQEGLGIISRETERLTGLVEDLLDFSKLSSGSMDLHLEELDLNLPVRECVTQQMVRQEETSVRLLSFLEPEPLLVMGDPNRLRQVLINLIDNAFKFTPEGGAVRVSASREGHHAVLIVADNGVGIAPEDLPHVTEKFYKGGLSRSGSGLGLAICKEIVELHGGSLQLDSEPGVGTTVMLRFPVLLQHQEEGESF</sequence>
<dbReference type="InterPro" id="IPR003594">
    <property type="entry name" value="HATPase_dom"/>
</dbReference>
<dbReference type="CDD" id="cd06225">
    <property type="entry name" value="HAMP"/>
    <property type="match status" value="1"/>
</dbReference>
<dbReference type="Gene3D" id="6.10.340.10">
    <property type="match status" value="1"/>
</dbReference>
<dbReference type="Gene3D" id="3.30.565.10">
    <property type="entry name" value="Histidine kinase-like ATPase, C-terminal domain"/>
    <property type="match status" value="1"/>
</dbReference>
<dbReference type="PROSITE" id="PS50109">
    <property type="entry name" value="HIS_KIN"/>
    <property type="match status" value="1"/>
</dbReference>
<dbReference type="Pfam" id="PF02518">
    <property type="entry name" value="HATPase_c"/>
    <property type="match status" value="1"/>
</dbReference>
<dbReference type="PRINTS" id="PR00344">
    <property type="entry name" value="BCTRLSENSOR"/>
</dbReference>
<keyword evidence="10" id="KW-0902">Two-component regulatory system</keyword>
<dbReference type="Gene3D" id="1.10.287.130">
    <property type="match status" value="1"/>
</dbReference>
<dbReference type="CDD" id="cd00075">
    <property type="entry name" value="HATPase"/>
    <property type="match status" value="1"/>
</dbReference>
<dbReference type="FunFam" id="1.10.287.130:FF:000001">
    <property type="entry name" value="Two-component sensor histidine kinase"/>
    <property type="match status" value="1"/>
</dbReference>
<comment type="subcellular location">
    <subcellularLocation>
        <location evidence="2">Cell membrane</location>
        <topology evidence="2">Multi-pass membrane protein</topology>
    </subcellularLocation>
</comment>
<dbReference type="PROSITE" id="PS50885">
    <property type="entry name" value="HAMP"/>
    <property type="match status" value="1"/>
</dbReference>
<dbReference type="GO" id="GO:0000155">
    <property type="term" value="F:phosphorelay sensor kinase activity"/>
    <property type="evidence" value="ECO:0007669"/>
    <property type="project" value="InterPro"/>
</dbReference>
<accession>A0A229NWE4</accession>
<evidence type="ECO:0000256" key="8">
    <source>
        <dbReference type="ARBA" id="ARBA00022777"/>
    </source>
</evidence>
<dbReference type="InterPro" id="IPR036890">
    <property type="entry name" value="HATPase_C_sf"/>
</dbReference>
<feature type="transmembrane region" description="Helical" evidence="12">
    <location>
        <begin position="21"/>
        <end position="49"/>
    </location>
</feature>
<dbReference type="SMART" id="SM00387">
    <property type="entry name" value="HATPase_c"/>
    <property type="match status" value="1"/>
</dbReference>
<dbReference type="SUPFAM" id="SSF47384">
    <property type="entry name" value="Homodimeric domain of signal transducing histidine kinase"/>
    <property type="match status" value="1"/>
</dbReference>
<reference evidence="15 16" key="1">
    <citation type="submission" date="2017-07" db="EMBL/GenBank/DDBJ databases">
        <title>Paenibacillus herberti R33 genome sequencing and assembly.</title>
        <authorList>
            <person name="Su W."/>
        </authorList>
    </citation>
    <scope>NUCLEOTIDE SEQUENCE [LARGE SCALE GENOMIC DNA]</scope>
    <source>
        <strain evidence="15 16">R33</strain>
    </source>
</reference>
<proteinExistence type="predicted"/>
<dbReference type="InterPro" id="IPR036097">
    <property type="entry name" value="HisK_dim/P_sf"/>
</dbReference>
<evidence type="ECO:0000256" key="5">
    <source>
        <dbReference type="ARBA" id="ARBA00022553"/>
    </source>
</evidence>
<evidence type="ECO:0000313" key="15">
    <source>
        <dbReference type="EMBL" id="OXM13959.1"/>
    </source>
</evidence>
<feature type="domain" description="Histidine kinase" evidence="13">
    <location>
        <begin position="261"/>
        <end position="474"/>
    </location>
</feature>
<gene>
    <name evidence="15" type="ORF">CGZ75_13195</name>
</gene>
<keyword evidence="5" id="KW-0597">Phosphoprotein</keyword>
<dbReference type="GO" id="GO:0005886">
    <property type="term" value="C:plasma membrane"/>
    <property type="evidence" value="ECO:0007669"/>
    <property type="project" value="UniProtKB-SubCell"/>
</dbReference>
<dbReference type="Pfam" id="PF00672">
    <property type="entry name" value="HAMP"/>
    <property type="match status" value="1"/>
</dbReference>
<dbReference type="FunFam" id="3.30.565.10:FF:000006">
    <property type="entry name" value="Sensor histidine kinase WalK"/>
    <property type="match status" value="1"/>
</dbReference>
<evidence type="ECO:0000259" key="13">
    <source>
        <dbReference type="PROSITE" id="PS50109"/>
    </source>
</evidence>
<dbReference type="GO" id="GO:0005524">
    <property type="term" value="F:ATP binding"/>
    <property type="evidence" value="ECO:0007669"/>
    <property type="project" value="UniProtKB-KW"/>
</dbReference>
<dbReference type="SMART" id="SM00304">
    <property type="entry name" value="HAMP"/>
    <property type="match status" value="1"/>
</dbReference>
<dbReference type="OrthoDB" id="2359336at2"/>
<dbReference type="InterPro" id="IPR050736">
    <property type="entry name" value="Sensor_HK_Regulatory"/>
</dbReference>
<dbReference type="Pfam" id="PF00512">
    <property type="entry name" value="HisKA"/>
    <property type="match status" value="1"/>
</dbReference>
<dbReference type="InterPro" id="IPR005467">
    <property type="entry name" value="His_kinase_dom"/>
</dbReference>
<evidence type="ECO:0000256" key="9">
    <source>
        <dbReference type="ARBA" id="ARBA00022840"/>
    </source>
</evidence>
<dbReference type="AlphaFoldDB" id="A0A229NWE4"/>
<keyword evidence="4" id="KW-1003">Cell membrane</keyword>
<dbReference type="EC" id="2.7.13.3" evidence="3"/>
<keyword evidence="6" id="KW-0808">Transferase</keyword>
<evidence type="ECO:0000256" key="1">
    <source>
        <dbReference type="ARBA" id="ARBA00000085"/>
    </source>
</evidence>
<evidence type="ECO:0000256" key="3">
    <source>
        <dbReference type="ARBA" id="ARBA00012438"/>
    </source>
</evidence>
<protein>
    <recommendedName>
        <fullName evidence="3">histidine kinase</fullName>
        <ecNumber evidence="3">2.7.13.3</ecNumber>
    </recommendedName>
</protein>
<evidence type="ECO:0000256" key="10">
    <source>
        <dbReference type="ARBA" id="ARBA00023012"/>
    </source>
</evidence>
<evidence type="ECO:0000256" key="7">
    <source>
        <dbReference type="ARBA" id="ARBA00022741"/>
    </source>
</evidence>
<comment type="catalytic activity">
    <reaction evidence="1">
        <text>ATP + protein L-histidine = ADP + protein N-phospho-L-histidine.</text>
        <dbReference type="EC" id="2.7.13.3"/>
    </reaction>
</comment>
<evidence type="ECO:0000256" key="6">
    <source>
        <dbReference type="ARBA" id="ARBA00022679"/>
    </source>
</evidence>
<dbReference type="SUPFAM" id="SSF55874">
    <property type="entry name" value="ATPase domain of HSP90 chaperone/DNA topoisomerase II/histidine kinase"/>
    <property type="match status" value="1"/>
</dbReference>
<evidence type="ECO:0000256" key="12">
    <source>
        <dbReference type="SAM" id="Phobius"/>
    </source>
</evidence>
<evidence type="ECO:0000313" key="16">
    <source>
        <dbReference type="Proteomes" id="UP000215145"/>
    </source>
</evidence>
<dbReference type="InterPro" id="IPR003660">
    <property type="entry name" value="HAMP_dom"/>
</dbReference>
<keyword evidence="7" id="KW-0547">Nucleotide-binding</keyword>
<name>A0A229NWE4_9BACL</name>
<keyword evidence="16" id="KW-1185">Reference proteome</keyword>
<evidence type="ECO:0000256" key="2">
    <source>
        <dbReference type="ARBA" id="ARBA00004651"/>
    </source>
</evidence>
<feature type="transmembrane region" description="Helical" evidence="12">
    <location>
        <begin position="175"/>
        <end position="197"/>
    </location>
</feature>
<dbReference type="Proteomes" id="UP000215145">
    <property type="component" value="Unassembled WGS sequence"/>
</dbReference>
<evidence type="ECO:0000256" key="4">
    <source>
        <dbReference type="ARBA" id="ARBA00022475"/>
    </source>
</evidence>